<dbReference type="PANTHER" id="PTHR35936:SF17">
    <property type="entry name" value="ARGININE-BINDING EXTRACELLULAR PROTEIN ARTP"/>
    <property type="match status" value="1"/>
</dbReference>
<evidence type="ECO:0000256" key="2">
    <source>
        <dbReference type="SAM" id="MobiDB-lite"/>
    </source>
</evidence>
<dbReference type="Pfam" id="PF00497">
    <property type="entry name" value="SBP_bac_3"/>
    <property type="match status" value="1"/>
</dbReference>
<name>A0A3D9UR13_9MICO</name>
<dbReference type="Proteomes" id="UP000256253">
    <property type="component" value="Unassembled WGS sequence"/>
</dbReference>
<accession>A0A3D9UR13</accession>
<sequence>MNITRNTTDNSPVTRRSAGVTPGLTAAAIATALTLSACGGSSDAASTTPAGGSTGSSSASAAVTGVQTDAAARALLPQSVKDSNQILLGVTQVTGTSGLPHAGVQDGKEVGLDLDIRAAVAGKLGITFKPQTGTFQTIVPGVQSGKYQVGQANFGVTKDRLKVVDFATYLVDGQSFVGSKDVKVDSVKSLLDVCGLKVATSPGTTFQKLLESNKAECAKAGKQPYTVQYFADTAPIYLGLQNGKVDVYFGPTLSLKVLITKIPGTRYLGEVAHTKVGFVTAKGSPLAPALNAAVNSLIKDGTYAKLFAKWNVADSVIAKSEINPSPSF</sequence>
<dbReference type="SUPFAM" id="SSF53850">
    <property type="entry name" value="Periplasmic binding protein-like II"/>
    <property type="match status" value="1"/>
</dbReference>
<dbReference type="AlphaFoldDB" id="A0A3D9UR13"/>
<dbReference type="OrthoDB" id="4633994at2"/>
<dbReference type="SMART" id="SM00062">
    <property type="entry name" value="PBPb"/>
    <property type="match status" value="1"/>
</dbReference>
<evidence type="ECO:0000313" key="4">
    <source>
        <dbReference type="EMBL" id="REF31789.1"/>
    </source>
</evidence>
<proteinExistence type="predicted"/>
<dbReference type="PANTHER" id="PTHR35936">
    <property type="entry name" value="MEMBRANE-BOUND LYTIC MUREIN TRANSGLYCOSYLASE F"/>
    <property type="match status" value="1"/>
</dbReference>
<reference evidence="4 5" key="1">
    <citation type="submission" date="2018-08" db="EMBL/GenBank/DDBJ databases">
        <title>Sequencing the genomes of 1000 actinobacteria strains.</title>
        <authorList>
            <person name="Klenk H.-P."/>
        </authorList>
    </citation>
    <scope>NUCLEOTIDE SEQUENCE [LARGE SCALE GENOMIC DNA]</scope>
    <source>
        <strain evidence="4 5">DSM 22967</strain>
    </source>
</reference>
<comment type="caution">
    <text evidence="4">The sequence shown here is derived from an EMBL/GenBank/DDBJ whole genome shotgun (WGS) entry which is preliminary data.</text>
</comment>
<dbReference type="InterPro" id="IPR001638">
    <property type="entry name" value="Solute-binding_3/MltF_N"/>
</dbReference>
<dbReference type="EMBL" id="QTUA01000001">
    <property type="protein sequence ID" value="REF31789.1"/>
    <property type="molecule type" value="Genomic_DNA"/>
</dbReference>
<evidence type="ECO:0000259" key="3">
    <source>
        <dbReference type="SMART" id="SM00062"/>
    </source>
</evidence>
<evidence type="ECO:0000256" key="1">
    <source>
        <dbReference type="ARBA" id="ARBA00022729"/>
    </source>
</evidence>
<keyword evidence="1" id="KW-0732">Signal</keyword>
<dbReference type="Gene3D" id="3.40.190.10">
    <property type="entry name" value="Periplasmic binding protein-like II"/>
    <property type="match status" value="2"/>
</dbReference>
<organism evidence="4 5">
    <name type="scientific">Calidifontibacter indicus</name>
    <dbReference type="NCBI Taxonomy" id="419650"/>
    <lineage>
        <taxon>Bacteria</taxon>
        <taxon>Bacillati</taxon>
        <taxon>Actinomycetota</taxon>
        <taxon>Actinomycetes</taxon>
        <taxon>Micrococcales</taxon>
        <taxon>Dermacoccaceae</taxon>
        <taxon>Calidifontibacter</taxon>
    </lineage>
</organism>
<keyword evidence="5" id="KW-1185">Reference proteome</keyword>
<dbReference type="RefSeq" id="WP_115923578.1">
    <property type="nucleotide sequence ID" value="NZ_QTUA01000001.1"/>
</dbReference>
<feature type="region of interest" description="Disordered" evidence="2">
    <location>
        <begin position="41"/>
        <end position="60"/>
    </location>
</feature>
<evidence type="ECO:0000313" key="5">
    <source>
        <dbReference type="Proteomes" id="UP000256253"/>
    </source>
</evidence>
<protein>
    <submittedName>
        <fullName evidence="4">Amino acid ABC transporter substrate-binding protein (PAAT family)</fullName>
    </submittedName>
</protein>
<feature type="domain" description="Solute-binding protein family 3/N-terminal" evidence="3">
    <location>
        <begin position="94"/>
        <end position="314"/>
    </location>
</feature>
<gene>
    <name evidence="4" type="ORF">DFJ65_2870</name>
</gene>